<comment type="caution">
    <text evidence="1">The sequence shown here is derived from an EMBL/GenBank/DDBJ whole genome shotgun (WGS) entry which is preliminary data.</text>
</comment>
<name>A0A2T4U6P4_9BACI</name>
<dbReference type="AlphaFoldDB" id="A0A2T4U6P4"/>
<proteinExistence type="predicted"/>
<accession>A0A2T4U6P4</accession>
<keyword evidence="2" id="KW-1185">Reference proteome</keyword>
<evidence type="ECO:0000313" key="1">
    <source>
        <dbReference type="EMBL" id="PTL39060.1"/>
    </source>
</evidence>
<gene>
    <name evidence="1" type="ORF">C6Y45_07715</name>
</gene>
<sequence>MRTGGGEEGFKVFIFSPAVEKGRMVALLLLKIQHFCFMDALLFSSIYRKSKILIVLYWIMITPV</sequence>
<organism evidence="1 2">
    <name type="scientific">Alkalicoccus saliphilus</name>
    <dbReference type="NCBI Taxonomy" id="200989"/>
    <lineage>
        <taxon>Bacteria</taxon>
        <taxon>Bacillati</taxon>
        <taxon>Bacillota</taxon>
        <taxon>Bacilli</taxon>
        <taxon>Bacillales</taxon>
        <taxon>Bacillaceae</taxon>
        <taxon>Alkalicoccus</taxon>
    </lineage>
</organism>
<protein>
    <submittedName>
        <fullName evidence="1">Uncharacterized protein</fullName>
    </submittedName>
</protein>
<reference evidence="1 2" key="1">
    <citation type="submission" date="2018-03" db="EMBL/GenBank/DDBJ databases">
        <title>Alkalicoccus saliphilus sp. nov., isolated from a mineral pool.</title>
        <authorList>
            <person name="Zhao B."/>
        </authorList>
    </citation>
    <scope>NUCLEOTIDE SEQUENCE [LARGE SCALE GENOMIC DNA]</scope>
    <source>
        <strain evidence="1 2">6AG</strain>
    </source>
</reference>
<evidence type="ECO:0000313" key="2">
    <source>
        <dbReference type="Proteomes" id="UP000240509"/>
    </source>
</evidence>
<dbReference type="Proteomes" id="UP000240509">
    <property type="component" value="Unassembled WGS sequence"/>
</dbReference>
<dbReference type="EMBL" id="PZJJ01000010">
    <property type="protein sequence ID" value="PTL39060.1"/>
    <property type="molecule type" value="Genomic_DNA"/>
</dbReference>